<proteinExistence type="predicted"/>
<protein>
    <submittedName>
        <fullName evidence="1">Uncharacterized protein</fullName>
    </submittedName>
</protein>
<sequence length="694" mass="75796">MTVQLARQALNLADLPDLAIEEIARCVVDRDCQPLEVPTDLLALAGTCKLLRVAALKTLAREYTVATMADDGTRLVLGVAVCRPSDKEAVCSRFLYALQVHEYVESFTGQQSLLPATVSKGTMDNGAIMMAVPAVLIRSIHVCGWLGPEASHPDFAILKACRSLHRLVFCDSSPLSLACNILSMPDIAARLTELVVANYQPFTNLSHLSLPNVRCLQLSGEYGTELDSLPDLPRCQVLDLDLLEFSITSVATLHRFLNLTTTLVELRMLNETLVWESALSQVALDDDYPHRFQHLKKATLDLPTFMTFVPTTGLNAASQITNLTLSADGRTMTFRPAPLHCLETLPLSNLVSLSGRWIVLSPRHLELLSSAPHLTHLDVPVDVEGSVDDVGSLVVLEGVQFNLLESVRSSPLLFVLLQRCILPFVTTATVVVTHREQHNVPLHLPTMPCASHLALENSKSTVGFTSRTLAISSDLAMSTPRLKMLSCEIPVVWTHPLKHHKLTNLTTPVAAWNGLRDRIDLPALKTLAFLAFARKLQDIEHVDPAGVPALSEIVLPRGVAVMTDALWDLTRLPALTHVRADPPVCFGPSLAEMRLLYTAPSVCAVWPLVSSGVMMGTVAHCTIVISTADVELDVALVEATVEWMLLQRALTVCFEVPVEVERKLGVQAFVDAMRAKFDGATIEVELLPASDVNE</sequence>
<gene>
    <name evidence="1" type="ORF">AMAG_19842</name>
</gene>
<evidence type="ECO:0000313" key="1">
    <source>
        <dbReference type="EMBL" id="KNE68073.1"/>
    </source>
</evidence>
<reference evidence="2" key="2">
    <citation type="submission" date="2009-11" db="EMBL/GenBank/DDBJ databases">
        <title>The Genome Sequence of Allomyces macrogynus strain ATCC 38327.</title>
        <authorList>
            <consortium name="The Broad Institute Genome Sequencing Platform"/>
            <person name="Russ C."/>
            <person name="Cuomo C."/>
            <person name="Shea T."/>
            <person name="Young S.K."/>
            <person name="Zeng Q."/>
            <person name="Koehrsen M."/>
            <person name="Haas B."/>
            <person name="Borodovsky M."/>
            <person name="Guigo R."/>
            <person name="Alvarado L."/>
            <person name="Berlin A."/>
            <person name="Borenstein D."/>
            <person name="Chen Z."/>
            <person name="Engels R."/>
            <person name="Freedman E."/>
            <person name="Gellesch M."/>
            <person name="Goldberg J."/>
            <person name="Griggs A."/>
            <person name="Gujja S."/>
            <person name="Heiman D."/>
            <person name="Hepburn T."/>
            <person name="Howarth C."/>
            <person name="Jen D."/>
            <person name="Larson L."/>
            <person name="Lewis B."/>
            <person name="Mehta T."/>
            <person name="Park D."/>
            <person name="Pearson M."/>
            <person name="Roberts A."/>
            <person name="Saif S."/>
            <person name="Shenoy N."/>
            <person name="Sisk P."/>
            <person name="Stolte C."/>
            <person name="Sykes S."/>
            <person name="Walk T."/>
            <person name="White J."/>
            <person name="Yandava C."/>
            <person name="Burger G."/>
            <person name="Gray M.W."/>
            <person name="Holland P.W.H."/>
            <person name="King N."/>
            <person name="Lang F.B.F."/>
            <person name="Roger A.J."/>
            <person name="Ruiz-Trillo I."/>
            <person name="Lander E."/>
            <person name="Nusbaum C."/>
        </authorList>
    </citation>
    <scope>NUCLEOTIDE SEQUENCE [LARGE SCALE GENOMIC DNA]</scope>
    <source>
        <strain evidence="2">ATCC 38327</strain>
    </source>
</reference>
<name>A0A0L0SZW3_ALLM3</name>
<keyword evidence="2" id="KW-1185">Reference proteome</keyword>
<dbReference type="EMBL" id="GG745355">
    <property type="protein sequence ID" value="KNE68073.1"/>
    <property type="molecule type" value="Genomic_DNA"/>
</dbReference>
<dbReference type="OrthoDB" id="10391816at2759"/>
<reference evidence="1 2" key="1">
    <citation type="submission" date="2009-11" db="EMBL/GenBank/DDBJ databases">
        <title>Annotation of Allomyces macrogynus ATCC 38327.</title>
        <authorList>
            <consortium name="The Broad Institute Genome Sequencing Platform"/>
            <person name="Russ C."/>
            <person name="Cuomo C."/>
            <person name="Burger G."/>
            <person name="Gray M.W."/>
            <person name="Holland P.W.H."/>
            <person name="King N."/>
            <person name="Lang F.B.F."/>
            <person name="Roger A.J."/>
            <person name="Ruiz-Trillo I."/>
            <person name="Young S.K."/>
            <person name="Zeng Q."/>
            <person name="Gargeya S."/>
            <person name="Fitzgerald M."/>
            <person name="Haas B."/>
            <person name="Abouelleil A."/>
            <person name="Alvarado L."/>
            <person name="Arachchi H.M."/>
            <person name="Berlin A."/>
            <person name="Chapman S.B."/>
            <person name="Gearin G."/>
            <person name="Goldberg J."/>
            <person name="Griggs A."/>
            <person name="Gujja S."/>
            <person name="Hansen M."/>
            <person name="Heiman D."/>
            <person name="Howarth C."/>
            <person name="Larimer J."/>
            <person name="Lui A."/>
            <person name="MacDonald P.J.P."/>
            <person name="McCowen C."/>
            <person name="Montmayeur A."/>
            <person name="Murphy C."/>
            <person name="Neiman D."/>
            <person name="Pearson M."/>
            <person name="Priest M."/>
            <person name="Roberts A."/>
            <person name="Saif S."/>
            <person name="Shea T."/>
            <person name="Sisk P."/>
            <person name="Stolte C."/>
            <person name="Sykes S."/>
            <person name="Wortman J."/>
            <person name="Nusbaum C."/>
            <person name="Birren B."/>
        </authorList>
    </citation>
    <scope>NUCLEOTIDE SEQUENCE [LARGE SCALE GENOMIC DNA]</scope>
    <source>
        <strain evidence="1 2">ATCC 38327</strain>
    </source>
</reference>
<organism evidence="1 2">
    <name type="scientific">Allomyces macrogynus (strain ATCC 38327)</name>
    <name type="common">Allomyces javanicus var. macrogynus</name>
    <dbReference type="NCBI Taxonomy" id="578462"/>
    <lineage>
        <taxon>Eukaryota</taxon>
        <taxon>Fungi</taxon>
        <taxon>Fungi incertae sedis</taxon>
        <taxon>Blastocladiomycota</taxon>
        <taxon>Blastocladiomycetes</taxon>
        <taxon>Blastocladiales</taxon>
        <taxon>Blastocladiaceae</taxon>
        <taxon>Allomyces</taxon>
    </lineage>
</organism>
<dbReference type="VEuPathDB" id="FungiDB:AMAG_19842"/>
<evidence type="ECO:0000313" key="2">
    <source>
        <dbReference type="Proteomes" id="UP000054350"/>
    </source>
</evidence>
<dbReference type="Proteomes" id="UP000054350">
    <property type="component" value="Unassembled WGS sequence"/>
</dbReference>
<accession>A0A0L0SZW3</accession>
<dbReference type="AlphaFoldDB" id="A0A0L0SZW3"/>